<organism evidence="8 9">
    <name type="scientific">Chironomus riparius</name>
    <dbReference type="NCBI Taxonomy" id="315576"/>
    <lineage>
        <taxon>Eukaryota</taxon>
        <taxon>Metazoa</taxon>
        <taxon>Ecdysozoa</taxon>
        <taxon>Arthropoda</taxon>
        <taxon>Hexapoda</taxon>
        <taxon>Insecta</taxon>
        <taxon>Pterygota</taxon>
        <taxon>Neoptera</taxon>
        <taxon>Endopterygota</taxon>
        <taxon>Diptera</taxon>
        <taxon>Nematocera</taxon>
        <taxon>Chironomoidea</taxon>
        <taxon>Chironomidae</taxon>
        <taxon>Chironominae</taxon>
        <taxon>Chironomus</taxon>
    </lineage>
</organism>
<comment type="cofactor">
    <cofactor evidence="1">
        <name>FAD</name>
        <dbReference type="ChEBI" id="CHEBI:57692"/>
    </cofactor>
</comment>
<dbReference type="SUPFAM" id="SSF51730">
    <property type="entry name" value="FAD-linked oxidoreductase"/>
    <property type="match status" value="1"/>
</dbReference>
<comment type="similarity">
    <text evidence="3">Belongs to the methylenetetrahydrofolate reductase family.</text>
</comment>
<dbReference type="GO" id="GO:0071949">
    <property type="term" value="F:FAD binding"/>
    <property type="evidence" value="ECO:0007669"/>
    <property type="project" value="TreeGrafter"/>
</dbReference>
<dbReference type="OrthoDB" id="16284at2759"/>
<dbReference type="Proteomes" id="UP001153620">
    <property type="component" value="Chromosome 2"/>
</dbReference>
<gene>
    <name evidence="8" type="ORF">CHIRRI_LOCUS7602</name>
</gene>
<dbReference type="PANTHER" id="PTHR45754:SF3">
    <property type="entry name" value="METHYLENETETRAHYDROFOLATE REDUCTASE (NADPH)"/>
    <property type="match status" value="1"/>
</dbReference>
<comment type="pathway">
    <text evidence="2 7">One-carbon metabolism; tetrahydrofolate interconversion.</text>
</comment>
<reference evidence="8" key="1">
    <citation type="submission" date="2022-01" db="EMBL/GenBank/DDBJ databases">
        <authorList>
            <person name="King R."/>
        </authorList>
    </citation>
    <scope>NUCLEOTIDE SEQUENCE</scope>
</reference>
<evidence type="ECO:0000313" key="8">
    <source>
        <dbReference type="EMBL" id="CAG9804723.1"/>
    </source>
</evidence>
<dbReference type="GO" id="GO:0009086">
    <property type="term" value="P:methionine biosynthetic process"/>
    <property type="evidence" value="ECO:0007669"/>
    <property type="project" value="TreeGrafter"/>
</dbReference>
<sequence length="300" mass="34942">MQKMISKVPIKQLIYERFTKETKKIFYSFEVTAKKNFVLDTSQLHVNPLFIDITWISDYNLKHESILSSPAFILKKELEKNFNVINTITCFRLEDKHVDELLSDDDPVKNFVVIRGDNISGSQKFKYAGDLVKELRRRTQHIQDKVTIMGACYPNVHPEMTDYKADMKNLKRKVEEGVDVLLTQSVFCSKIFCEFVKNCRKEGINVPIIPGIYVAYTYEELKAIIRTTQVSVPTELARQFKEVSKDQEKFQELSINSTKTMIREIQDHCIDHIPGYHFFSMNNMTMINKLLKVINFSDAS</sequence>
<evidence type="ECO:0000313" key="9">
    <source>
        <dbReference type="Proteomes" id="UP001153620"/>
    </source>
</evidence>
<name>A0A9N9RWK5_9DIPT</name>
<evidence type="ECO:0000256" key="7">
    <source>
        <dbReference type="RuleBase" id="RU004254"/>
    </source>
</evidence>
<keyword evidence="5" id="KW-0274">FAD</keyword>
<dbReference type="GO" id="GO:0004489">
    <property type="term" value="F:methylenetetrahydrofolate reductase [NAD(P)H] activity"/>
    <property type="evidence" value="ECO:0007669"/>
    <property type="project" value="InterPro"/>
</dbReference>
<dbReference type="InterPro" id="IPR029041">
    <property type="entry name" value="FAD-linked_oxidoreductase-like"/>
</dbReference>
<keyword evidence="6" id="KW-0560">Oxidoreductase</keyword>
<evidence type="ECO:0000256" key="4">
    <source>
        <dbReference type="ARBA" id="ARBA00022630"/>
    </source>
</evidence>
<dbReference type="GO" id="GO:0005829">
    <property type="term" value="C:cytosol"/>
    <property type="evidence" value="ECO:0007669"/>
    <property type="project" value="TreeGrafter"/>
</dbReference>
<dbReference type="PANTHER" id="PTHR45754">
    <property type="entry name" value="METHYLENETETRAHYDROFOLATE REDUCTASE"/>
    <property type="match status" value="1"/>
</dbReference>
<accession>A0A9N9RWK5</accession>
<evidence type="ECO:0008006" key="10">
    <source>
        <dbReference type="Google" id="ProtNLM"/>
    </source>
</evidence>
<dbReference type="EMBL" id="OU895878">
    <property type="protein sequence ID" value="CAG9804723.1"/>
    <property type="molecule type" value="Genomic_DNA"/>
</dbReference>
<keyword evidence="4" id="KW-0285">Flavoprotein</keyword>
<keyword evidence="9" id="KW-1185">Reference proteome</keyword>
<protein>
    <recommendedName>
        <fullName evidence="10">Methylenetetrahydrofolate reductase (NAD(P)H)</fullName>
    </recommendedName>
</protein>
<reference evidence="8" key="2">
    <citation type="submission" date="2022-10" db="EMBL/GenBank/DDBJ databases">
        <authorList>
            <consortium name="ENA_rothamsted_submissions"/>
            <consortium name="culmorum"/>
            <person name="King R."/>
        </authorList>
    </citation>
    <scope>NUCLEOTIDE SEQUENCE</scope>
</reference>
<evidence type="ECO:0000256" key="6">
    <source>
        <dbReference type="ARBA" id="ARBA00023002"/>
    </source>
</evidence>
<evidence type="ECO:0000256" key="1">
    <source>
        <dbReference type="ARBA" id="ARBA00001974"/>
    </source>
</evidence>
<dbReference type="Pfam" id="PF02219">
    <property type="entry name" value="MTHFR"/>
    <property type="match status" value="1"/>
</dbReference>
<dbReference type="Gene3D" id="3.20.20.220">
    <property type="match status" value="1"/>
</dbReference>
<dbReference type="InterPro" id="IPR003171">
    <property type="entry name" value="Mehydrof_redctse-like"/>
</dbReference>
<proteinExistence type="inferred from homology"/>
<dbReference type="AlphaFoldDB" id="A0A9N9RWK5"/>
<evidence type="ECO:0000256" key="5">
    <source>
        <dbReference type="ARBA" id="ARBA00022827"/>
    </source>
</evidence>
<dbReference type="GO" id="GO:0035999">
    <property type="term" value="P:tetrahydrofolate interconversion"/>
    <property type="evidence" value="ECO:0007669"/>
    <property type="project" value="TreeGrafter"/>
</dbReference>
<evidence type="ECO:0000256" key="3">
    <source>
        <dbReference type="ARBA" id="ARBA00006743"/>
    </source>
</evidence>
<evidence type="ECO:0000256" key="2">
    <source>
        <dbReference type="ARBA" id="ARBA00004777"/>
    </source>
</evidence>